<proteinExistence type="inferred from homology"/>
<protein>
    <submittedName>
        <fullName evidence="6">Pirin family protein</fullName>
    </submittedName>
</protein>
<dbReference type="InterPro" id="IPR011051">
    <property type="entry name" value="RmlC_Cupin_sf"/>
</dbReference>
<evidence type="ECO:0000259" key="4">
    <source>
        <dbReference type="Pfam" id="PF02678"/>
    </source>
</evidence>
<evidence type="ECO:0000256" key="2">
    <source>
        <dbReference type="PIRSR" id="PIRSR006232-1"/>
    </source>
</evidence>
<dbReference type="InterPro" id="IPR053186">
    <property type="entry name" value="QDO-related"/>
</dbReference>
<keyword evidence="7" id="KW-1185">Reference proteome</keyword>
<feature type="domain" description="Pirin N-terminal" evidence="4">
    <location>
        <begin position="32"/>
        <end position="133"/>
    </location>
</feature>
<sequence>METTKNIRRIETVLKPETFTWVGDAFYTTSFIGNKISRRRMDPFFAVGYNADIHFDAREIPRGVGAHPHKGFETVTLAYKGKIEHGDSLGNHGVIGEGDVQWMTAGSGILHKEHHEKEWSKMGGNLQMVQMWVNLPVKDKETEPKYQDLYFDTMTKVPLENGGYVDVIAGEYQGQKGKGTTFSPINLFNARLEKGSKGDFTFPKNYNTAILVIEGSIKVNDDEILEQNTFAMFENDNGETFSLEGLSDNTIVLMMSGEPLNEPIAHYGPFVMNTQEQLAKAFEDFSSGKFGYLV</sequence>
<dbReference type="EMBL" id="JAJNAY010000001">
    <property type="protein sequence ID" value="MCD1115461.1"/>
    <property type="molecule type" value="Genomic_DNA"/>
</dbReference>
<gene>
    <name evidence="6" type="ORF">LO744_01025</name>
</gene>
<evidence type="ECO:0000256" key="1">
    <source>
        <dbReference type="ARBA" id="ARBA00008416"/>
    </source>
</evidence>
<dbReference type="SUPFAM" id="SSF51182">
    <property type="entry name" value="RmlC-like cupins"/>
    <property type="match status" value="1"/>
</dbReference>
<feature type="binding site" evidence="2">
    <location>
        <position position="111"/>
    </location>
    <ligand>
        <name>Fe cation</name>
        <dbReference type="ChEBI" id="CHEBI:24875"/>
    </ligand>
</feature>
<organism evidence="6 7">
    <name type="scientific">Chryseobacterium turcicum</name>
    <dbReference type="NCBI Taxonomy" id="2898076"/>
    <lineage>
        <taxon>Bacteria</taxon>
        <taxon>Pseudomonadati</taxon>
        <taxon>Bacteroidota</taxon>
        <taxon>Flavobacteriia</taxon>
        <taxon>Flavobacteriales</taxon>
        <taxon>Weeksellaceae</taxon>
        <taxon>Chryseobacterium group</taxon>
        <taxon>Chryseobacterium</taxon>
    </lineage>
</organism>
<dbReference type="InterPro" id="IPR008778">
    <property type="entry name" value="Pirin_C_dom"/>
</dbReference>
<keyword evidence="2" id="KW-0408">Iron</keyword>
<evidence type="ECO:0000259" key="5">
    <source>
        <dbReference type="Pfam" id="PF05726"/>
    </source>
</evidence>
<feature type="domain" description="Pirin C-terminal" evidence="5">
    <location>
        <begin position="188"/>
        <end position="291"/>
    </location>
</feature>
<dbReference type="Gene3D" id="2.60.120.10">
    <property type="entry name" value="Jelly Rolls"/>
    <property type="match status" value="2"/>
</dbReference>
<feature type="binding site" evidence="2">
    <location>
        <position position="67"/>
    </location>
    <ligand>
        <name>Fe cation</name>
        <dbReference type="ChEBI" id="CHEBI:24875"/>
    </ligand>
</feature>
<dbReference type="PANTHER" id="PTHR43594">
    <property type="entry name" value="QUERCETIN 2,3-DIOXYGENASE"/>
    <property type="match status" value="1"/>
</dbReference>
<dbReference type="InterPro" id="IPR014710">
    <property type="entry name" value="RmlC-like_jellyroll"/>
</dbReference>
<evidence type="ECO:0000256" key="3">
    <source>
        <dbReference type="RuleBase" id="RU003457"/>
    </source>
</evidence>
<name>A0A9Q3V1B3_9FLAO</name>
<dbReference type="PANTHER" id="PTHR43594:SF1">
    <property type="entry name" value="QUERCETIN 2,3-DIOXYGENASE PA2418-RELATED"/>
    <property type="match status" value="1"/>
</dbReference>
<evidence type="ECO:0000313" key="7">
    <source>
        <dbReference type="Proteomes" id="UP001108025"/>
    </source>
</evidence>
<dbReference type="Proteomes" id="UP001108025">
    <property type="component" value="Unassembled WGS sequence"/>
</dbReference>
<feature type="binding site" evidence="2">
    <location>
        <position position="69"/>
    </location>
    <ligand>
        <name>Fe cation</name>
        <dbReference type="ChEBI" id="CHEBI:24875"/>
    </ligand>
</feature>
<feature type="binding site" evidence="2">
    <location>
        <position position="113"/>
    </location>
    <ligand>
        <name>Fe cation</name>
        <dbReference type="ChEBI" id="CHEBI:24875"/>
    </ligand>
</feature>
<accession>A0A9Q3V1B3</accession>
<dbReference type="InterPro" id="IPR012093">
    <property type="entry name" value="Pirin"/>
</dbReference>
<dbReference type="CDD" id="cd02247">
    <property type="entry name" value="cupin_pirin_C"/>
    <property type="match status" value="1"/>
</dbReference>
<evidence type="ECO:0000313" key="6">
    <source>
        <dbReference type="EMBL" id="MCD1115461.1"/>
    </source>
</evidence>
<comment type="caution">
    <text evidence="6">The sequence shown here is derived from an EMBL/GenBank/DDBJ whole genome shotgun (WGS) entry which is preliminary data.</text>
</comment>
<reference evidence="6" key="1">
    <citation type="submission" date="2021-11" db="EMBL/GenBank/DDBJ databases">
        <title>Description of novel Chryseobacterium species.</title>
        <authorList>
            <person name="Saticioglu I.B."/>
            <person name="Ay H."/>
            <person name="Altun S."/>
            <person name="Duman M."/>
        </authorList>
    </citation>
    <scope>NUCLEOTIDE SEQUENCE</scope>
    <source>
        <strain evidence="6">C-17</strain>
    </source>
</reference>
<keyword evidence="2" id="KW-0479">Metal-binding</keyword>
<dbReference type="AlphaFoldDB" id="A0A9Q3V1B3"/>
<dbReference type="RefSeq" id="WP_230666511.1">
    <property type="nucleotide sequence ID" value="NZ_JAJNAY010000001.1"/>
</dbReference>
<dbReference type="CDD" id="cd02909">
    <property type="entry name" value="cupin_pirin_N"/>
    <property type="match status" value="1"/>
</dbReference>
<comment type="cofactor">
    <cofactor evidence="2">
        <name>Fe cation</name>
        <dbReference type="ChEBI" id="CHEBI:24875"/>
    </cofactor>
    <text evidence="2">Binds 1 Fe cation per subunit.</text>
</comment>
<dbReference type="InterPro" id="IPR003829">
    <property type="entry name" value="Pirin_N_dom"/>
</dbReference>
<comment type="similarity">
    <text evidence="1 3">Belongs to the pirin family.</text>
</comment>
<dbReference type="PIRSF" id="PIRSF006232">
    <property type="entry name" value="Pirin"/>
    <property type="match status" value="1"/>
</dbReference>
<dbReference type="GO" id="GO:0046872">
    <property type="term" value="F:metal ion binding"/>
    <property type="evidence" value="ECO:0007669"/>
    <property type="project" value="UniProtKB-KW"/>
</dbReference>
<dbReference type="Pfam" id="PF05726">
    <property type="entry name" value="Pirin_C"/>
    <property type="match status" value="1"/>
</dbReference>
<dbReference type="Pfam" id="PF02678">
    <property type="entry name" value="Pirin"/>
    <property type="match status" value="1"/>
</dbReference>